<dbReference type="PANTHER" id="PTHR43133">
    <property type="entry name" value="RNA POLYMERASE ECF-TYPE SIGMA FACTO"/>
    <property type="match status" value="1"/>
</dbReference>
<sequence length="194" mass="22792">MGLRSIDNEKEILMEIAGGCEQAFAKLFHGYVHQAGHIIHPIIGSREQTEEILQDIFVKLWNDREKLVHIKQFNAYFFILLRNYTLNYLSVLVAERKKQQQYRLFAETQDDKETPVAYKHADILDKAIEALPMQQKTVFLLRAQGYKNPEIASRMHLSTDSVKKYNQLALKFIYRYIKVKETMLLSVVVLRLFK</sequence>
<dbReference type="AlphaFoldDB" id="A0A1I0QRU6"/>
<feature type="domain" description="RNA polymerase sigma factor 70 region 4 type 2" evidence="5">
    <location>
        <begin position="123"/>
        <end position="172"/>
    </location>
</feature>
<evidence type="ECO:0000256" key="3">
    <source>
        <dbReference type="ARBA" id="ARBA00023082"/>
    </source>
</evidence>
<evidence type="ECO:0000256" key="1">
    <source>
        <dbReference type="ARBA" id="ARBA00010641"/>
    </source>
</evidence>
<dbReference type="Gene3D" id="1.10.1740.10">
    <property type="match status" value="1"/>
</dbReference>
<dbReference type="Pfam" id="PF08281">
    <property type="entry name" value="Sigma70_r4_2"/>
    <property type="match status" value="1"/>
</dbReference>
<organism evidence="6 7">
    <name type="scientific">Chitinophaga arvensicola</name>
    <dbReference type="NCBI Taxonomy" id="29529"/>
    <lineage>
        <taxon>Bacteria</taxon>
        <taxon>Pseudomonadati</taxon>
        <taxon>Bacteroidota</taxon>
        <taxon>Chitinophagia</taxon>
        <taxon>Chitinophagales</taxon>
        <taxon>Chitinophagaceae</taxon>
        <taxon>Chitinophaga</taxon>
    </lineage>
</organism>
<keyword evidence="3" id="KW-0731">Sigma factor</keyword>
<dbReference type="EMBL" id="FOJG01000001">
    <property type="protein sequence ID" value="SEW30266.1"/>
    <property type="molecule type" value="Genomic_DNA"/>
</dbReference>
<dbReference type="GO" id="GO:0006352">
    <property type="term" value="P:DNA-templated transcription initiation"/>
    <property type="evidence" value="ECO:0007669"/>
    <property type="project" value="InterPro"/>
</dbReference>
<keyword evidence="4" id="KW-0804">Transcription</keyword>
<accession>A0A1I0QRU6</accession>
<name>A0A1I0QRU6_9BACT</name>
<dbReference type="InterPro" id="IPR039425">
    <property type="entry name" value="RNA_pol_sigma-70-like"/>
</dbReference>
<comment type="similarity">
    <text evidence="1">Belongs to the sigma-70 factor family. ECF subfamily.</text>
</comment>
<dbReference type="STRING" id="29529.SAMN04488122_1694"/>
<dbReference type="SUPFAM" id="SSF88659">
    <property type="entry name" value="Sigma3 and sigma4 domains of RNA polymerase sigma factors"/>
    <property type="match status" value="1"/>
</dbReference>
<gene>
    <name evidence="6" type="ORF">SAMN04488122_1694</name>
</gene>
<dbReference type="InterPro" id="IPR013249">
    <property type="entry name" value="RNA_pol_sigma70_r4_t2"/>
</dbReference>
<dbReference type="NCBIfam" id="TIGR02937">
    <property type="entry name" value="sigma70-ECF"/>
    <property type="match status" value="1"/>
</dbReference>
<evidence type="ECO:0000256" key="2">
    <source>
        <dbReference type="ARBA" id="ARBA00023015"/>
    </source>
</evidence>
<dbReference type="Gene3D" id="1.10.10.10">
    <property type="entry name" value="Winged helix-like DNA-binding domain superfamily/Winged helix DNA-binding domain"/>
    <property type="match status" value="1"/>
</dbReference>
<evidence type="ECO:0000259" key="5">
    <source>
        <dbReference type="Pfam" id="PF08281"/>
    </source>
</evidence>
<dbReference type="OrthoDB" id="799938at2"/>
<dbReference type="RefSeq" id="WP_089893066.1">
    <property type="nucleotide sequence ID" value="NZ_FOJG01000001.1"/>
</dbReference>
<dbReference type="InterPro" id="IPR036388">
    <property type="entry name" value="WH-like_DNA-bd_sf"/>
</dbReference>
<dbReference type="GO" id="GO:0003677">
    <property type="term" value="F:DNA binding"/>
    <property type="evidence" value="ECO:0007669"/>
    <property type="project" value="InterPro"/>
</dbReference>
<evidence type="ECO:0000313" key="7">
    <source>
        <dbReference type="Proteomes" id="UP000199310"/>
    </source>
</evidence>
<keyword evidence="2" id="KW-0805">Transcription regulation</keyword>
<keyword evidence="7" id="KW-1185">Reference proteome</keyword>
<dbReference type="InterPro" id="IPR013324">
    <property type="entry name" value="RNA_pol_sigma_r3/r4-like"/>
</dbReference>
<evidence type="ECO:0000313" key="6">
    <source>
        <dbReference type="EMBL" id="SEW30266.1"/>
    </source>
</evidence>
<dbReference type="GO" id="GO:0016987">
    <property type="term" value="F:sigma factor activity"/>
    <property type="evidence" value="ECO:0007669"/>
    <property type="project" value="UniProtKB-KW"/>
</dbReference>
<evidence type="ECO:0000256" key="4">
    <source>
        <dbReference type="ARBA" id="ARBA00023163"/>
    </source>
</evidence>
<proteinExistence type="inferred from homology"/>
<dbReference type="PANTHER" id="PTHR43133:SF46">
    <property type="entry name" value="RNA POLYMERASE SIGMA-70 FACTOR ECF SUBFAMILY"/>
    <property type="match status" value="1"/>
</dbReference>
<dbReference type="InterPro" id="IPR013325">
    <property type="entry name" value="RNA_pol_sigma_r2"/>
</dbReference>
<protein>
    <submittedName>
        <fullName evidence="6">RNA polymerase sigma-70 factor, ECF subfamily</fullName>
    </submittedName>
</protein>
<dbReference type="Proteomes" id="UP000199310">
    <property type="component" value="Unassembled WGS sequence"/>
</dbReference>
<reference evidence="7" key="1">
    <citation type="submission" date="2016-10" db="EMBL/GenBank/DDBJ databases">
        <authorList>
            <person name="Varghese N."/>
            <person name="Submissions S."/>
        </authorList>
    </citation>
    <scope>NUCLEOTIDE SEQUENCE [LARGE SCALE GENOMIC DNA]</scope>
    <source>
        <strain evidence="7">DSM 3695</strain>
    </source>
</reference>
<dbReference type="SUPFAM" id="SSF88946">
    <property type="entry name" value="Sigma2 domain of RNA polymerase sigma factors"/>
    <property type="match status" value="1"/>
</dbReference>
<dbReference type="InterPro" id="IPR014284">
    <property type="entry name" value="RNA_pol_sigma-70_dom"/>
</dbReference>